<dbReference type="Proteomes" id="UP000533284">
    <property type="component" value="Unassembled WGS sequence"/>
</dbReference>
<protein>
    <submittedName>
        <fullName evidence="2">Phage terminase small subunit P27 family</fullName>
    </submittedName>
</protein>
<gene>
    <name evidence="2" type="ORF">FJQ40_26585</name>
</gene>
<evidence type="ECO:0000313" key="2">
    <source>
        <dbReference type="EMBL" id="EFB1700854.1"/>
    </source>
</evidence>
<evidence type="ECO:0000256" key="1">
    <source>
        <dbReference type="SAM" id="MobiDB-lite"/>
    </source>
</evidence>
<sequence length="68" mass="7708">MSGPPKTPPRLHLIRGNPSKRPVKDHKKTAKKDEKGLPKIPQHLGAQGKYWFRRMAEELNAEGIISQL</sequence>
<dbReference type="AlphaFoldDB" id="A0A8S7C278"/>
<feature type="compositionally biased region" description="Basic residues" evidence="1">
    <location>
        <begin position="21"/>
        <end position="30"/>
    </location>
</feature>
<comment type="caution">
    <text evidence="2">The sequence shown here is derived from an EMBL/GenBank/DDBJ whole genome shotgun (WGS) entry which is preliminary data.</text>
</comment>
<dbReference type="EMBL" id="AASDBN010000114">
    <property type="protein sequence ID" value="EFB1700854.1"/>
    <property type="molecule type" value="Genomic_DNA"/>
</dbReference>
<feature type="region of interest" description="Disordered" evidence="1">
    <location>
        <begin position="1"/>
        <end position="41"/>
    </location>
</feature>
<feature type="non-terminal residue" evidence="2">
    <location>
        <position position="68"/>
    </location>
</feature>
<name>A0A8S7C278_ECOLX</name>
<evidence type="ECO:0000313" key="3">
    <source>
        <dbReference type="Proteomes" id="UP000533284"/>
    </source>
</evidence>
<organism evidence="2 3">
    <name type="scientific">Escherichia coli</name>
    <dbReference type="NCBI Taxonomy" id="562"/>
    <lineage>
        <taxon>Bacteria</taxon>
        <taxon>Pseudomonadati</taxon>
        <taxon>Pseudomonadota</taxon>
        <taxon>Gammaproteobacteria</taxon>
        <taxon>Enterobacterales</taxon>
        <taxon>Enterobacteriaceae</taxon>
        <taxon>Escherichia</taxon>
    </lineage>
</organism>
<reference evidence="2 3" key="1">
    <citation type="submission" date="2019-06" db="EMBL/GenBank/DDBJ databases">
        <authorList>
            <consortium name="GenomeTrakr network: Whole genome sequencing for foodborne pathogen traceback"/>
        </authorList>
    </citation>
    <scope>NUCLEOTIDE SEQUENCE [LARGE SCALE GENOMIC DNA]</scope>
    <source>
        <strain evidence="2 3">PSU-1847</strain>
    </source>
</reference>
<accession>A0A8S7C278</accession>
<proteinExistence type="predicted"/>